<name>A0A2H0V242_9BACT</name>
<proteinExistence type="predicted"/>
<evidence type="ECO:0000313" key="4">
    <source>
        <dbReference type="Proteomes" id="UP000228626"/>
    </source>
</evidence>
<dbReference type="Proteomes" id="UP000228626">
    <property type="component" value="Unassembled WGS sequence"/>
</dbReference>
<reference evidence="4" key="1">
    <citation type="submission" date="2017-09" db="EMBL/GenBank/DDBJ databases">
        <title>Depth-based differentiation of microbial function through sediment-hosted aquifers and enrichment of novel symbionts in the deep terrestrial subsurface.</title>
        <authorList>
            <person name="Probst A.J."/>
            <person name="Ladd B."/>
            <person name="Jarett J.K."/>
            <person name="Geller-Mcgrath D.E."/>
            <person name="Sieber C.M.K."/>
            <person name="Emerson J.B."/>
            <person name="Anantharaman K."/>
            <person name="Thomas B.C."/>
            <person name="Malmstrom R."/>
            <person name="Stieglmeier M."/>
            <person name="Klingl A."/>
            <person name="Woyke T."/>
            <person name="Ryan C.M."/>
            <person name="Banfield J.F."/>
        </authorList>
    </citation>
    <scope>NUCLEOTIDE SEQUENCE [LARGE SCALE GENOMIC DNA]</scope>
</reference>
<dbReference type="SUPFAM" id="SSF51556">
    <property type="entry name" value="Metallo-dependent hydrolases"/>
    <property type="match status" value="1"/>
</dbReference>
<comment type="caution">
    <text evidence="3">The sequence shown here is derived from an EMBL/GenBank/DDBJ whole genome shotgun (WGS) entry which is preliminary data.</text>
</comment>
<dbReference type="Gene3D" id="2.30.40.10">
    <property type="entry name" value="Urease, subunit C, domain 1"/>
    <property type="match status" value="1"/>
</dbReference>
<sequence length="477" mass="54088">MDNLYQKLKDNLTPSQTGVIDYEGEHSRYQINNNKGSKILIKNIHFLFTCDEAEKLQAHQNYSIAIKDGTIIEAGVADTIKSENFDIIYDAGKRGGTVVTPGFINTHAHPPMYLMRSAMMLDEGEGIDETIAAMPSWERAMTDEDFTISAIGDLSEQQKYGITATLSHYNCFYPIEYAATLTKQNLINAISVVSNAHPENSPELIKQLLPEIKKAHSKLAIALHYPHKATAEILDKVKKLIEDNNLLFTCHFAESEQVAQTCVENHGLRETALLEKYGLLNKNTILSHAIHVNDEEIKKLIKNKVGISHLPTSNTIHKSGVFPFWKFYDNGGREFITLGTDGVVSKSRLDLLTESYQTRITHLYDRTVKFGSLFKMMTVNAARVLNMPDRGRIIKGQKADLVFWKLRDRGTIPYDESNPMTILGNIITHGGRVVRDLMINGQFVIKNRRHQLIDETKLLSELQEHHMKMRERVVKQK</sequence>
<dbReference type="InterPro" id="IPR011059">
    <property type="entry name" value="Metal-dep_hydrolase_composite"/>
</dbReference>
<gene>
    <name evidence="3" type="ORF">COT99_02420</name>
</gene>
<protein>
    <recommendedName>
        <fullName evidence="2">Amidohydrolase-related domain-containing protein</fullName>
    </recommendedName>
</protein>
<accession>A0A2H0V242</accession>
<evidence type="ECO:0000259" key="2">
    <source>
        <dbReference type="Pfam" id="PF01979"/>
    </source>
</evidence>
<dbReference type="GO" id="GO:0016810">
    <property type="term" value="F:hydrolase activity, acting on carbon-nitrogen (but not peptide) bonds"/>
    <property type="evidence" value="ECO:0007669"/>
    <property type="project" value="InterPro"/>
</dbReference>
<dbReference type="InterPro" id="IPR032466">
    <property type="entry name" value="Metal_Hydrolase"/>
</dbReference>
<dbReference type="PANTHER" id="PTHR43794">
    <property type="entry name" value="AMINOHYDROLASE SSNA-RELATED"/>
    <property type="match status" value="1"/>
</dbReference>
<evidence type="ECO:0000313" key="3">
    <source>
        <dbReference type="EMBL" id="PIR93132.1"/>
    </source>
</evidence>
<evidence type="ECO:0000256" key="1">
    <source>
        <dbReference type="ARBA" id="ARBA00022801"/>
    </source>
</evidence>
<organism evidence="3 4">
    <name type="scientific">Candidatus Falkowbacteria bacterium CG10_big_fil_rev_8_21_14_0_10_43_10</name>
    <dbReference type="NCBI Taxonomy" id="1974567"/>
    <lineage>
        <taxon>Bacteria</taxon>
        <taxon>Candidatus Falkowiibacteriota</taxon>
    </lineage>
</organism>
<dbReference type="Gene3D" id="3.20.20.140">
    <property type="entry name" value="Metal-dependent hydrolases"/>
    <property type="match status" value="1"/>
</dbReference>
<feature type="domain" description="Amidohydrolase-related" evidence="2">
    <location>
        <begin position="98"/>
        <end position="443"/>
    </location>
</feature>
<keyword evidence="1" id="KW-0378">Hydrolase</keyword>
<dbReference type="SUPFAM" id="SSF51338">
    <property type="entry name" value="Composite domain of metallo-dependent hydrolases"/>
    <property type="match status" value="1"/>
</dbReference>
<dbReference type="PANTHER" id="PTHR43794:SF11">
    <property type="entry name" value="AMIDOHYDROLASE-RELATED DOMAIN-CONTAINING PROTEIN"/>
    <property type="match status" value="1"/>
</dbReference>
<dbReference type="InterPro" id="IPR050287">
    <property type="entry name" value="MTA/SAH_deaminase"/>
</dbReference>
<dbReference type="InterPro" id="IPR006680">
    <property type="entry name" value="Amidohydro-rel"/>
</dbReference>
<dbReference type="EMBL" id="PFAR01000028">
    <property type="protein sequence ID" value="PIR93132.1"/>
    <property type="molecule type" value="Genomic_DNA"/>
</dbReference>
<dbReference type="Pfam" id="PF01979">
    <property type="entry name" value="Amidohydro_1"/>
    <property type="match status" value="1"/>
</dbReference>
<dbReference type="AlphaFoldDB" id="A0A2H0V242"/>